<dbReference type="InterPro" id="IPR002772">
    <property type="entry name" value="Glyco_hydro_3_C"/>
</dbReference>
<accession>A0A420X1L0</accession>
<evidence type="ECO:0000313" key="4">
    <source>
        <dbReference type="EMBL" id="RKR07565.1"/>
    </source>
</evidence>
<dbReference type="SUPFAM" id="SSF51445">
    <property type="entry name" value="(Trans)glycosidases"/>
    <property type="match status" value="1"/>
</dbReference>
<dbReference type="PANTHER" id="PTHR42715:SF10">
    <property type="entry name" value="BETA-GLUCOSIDASE"/>
    <property type="match status" value="1"/>
</dbReference>
<dbReference type="Gene3D" id="2.60.40.10">
    <property type="entry name" value="Immunoglobulins"/>
    <property type="match status" value="1"/>
</dbReference>
<evidence type="ECO:0000256" key="2">
    <source>
        <dbReference type="ARBA" id="ARBA00022801"/>
    </source>
</evidence>
<dbReference type="PROSITE" id="PS51820">
    <property type="entry name" value="PA14"/>
    <property type="match status" value="1"/>
</dbReference>
<dbReference type="Pfam" id="PF01915">
    <property type="entry name" value="Glyco_hydro_3_C"/>
    <property type="match status" value="1"/>
</dbReference>
<dbReference type="SMART" id="SM00758">
    <property type="entry name" value="PA14"/>
    <property type="match status" value="1"/>
</dbReference>
<dbReference type="InterPro" id="IPR037524">
    <property type="entry name" value="PA14/GLEYA"/>
</dbReference>
<reference evidence="4 5" key="1">
    <citation type="submission" date="2018-10" db="EMBL/GenBank/DDBJ databases">
        <title>Genomic Encyclopedia of Type Strains, Phase IV (KMG-IV): sequencing the most valuable type-strain genomes for metagenomic binning, comparative biology and taxonomic classification.</title>
        <authorList>
            <person name="Goeker M."/>
        </authorList>
    </citation>
    <scope>NUCLEOTIDE SEQUENCE [LARGE SCALE GENOMIC DNA]</scope>
    <source>
        <strain evidence="4 5">DSM 23229</strain>
    </source>
</reference>
<dbReference type="Gene3D" id="3.20.20.300">
    <property type="entry name" value="Glycoside hydrolase, family 3, N-terminal domain"/>
    <property type="match status" value="1"/>
</dbReference>
<comment type="caution">
    <text evidence="4">The sequence shown here is derived from an EMBL/GenBank/DDBJ whole genome shotgun (WGS) entry which is preliminary data.</text>
</comment>
<keyword evidence="5" id="KW-1185">Reference proteome</keyword>
<dbReference type="Pfam" id="PF14310">
    <property type="entry name" value="Fn3-like"/>
    <property type="match status" value="1"/>
</dbReference>
<dbReference type="PRINTS" id="PR00133">
    <property type="entry name" value="GLHYDRLASE3"/>
</dbReference>
<dbReference type="InterPro" id="IPR026891">
    <property type="entry name" value="Fn3-like"/>
</dbReference>
<gene>
    <name evidence="4" type="ORF">C7446_0378</name>
</gene>
<name>A0A420X1L0_9GAMM</name>
<dbReference type="AlphaFoldDB" id="A0A420X1L0"/>
<dbReference type="InterPro" id="IPR017853">
    <property type="entry name" value="GH"/>
</dbReference>
<dbReference type="RefSeq" id="WP_121170730.1">
    <property type="nucleotide sequence ID" value="NZ_RBIN01000001.1"/>
</dbReference>
<proteinExistence type="inferred from homology"/>
<evidence type="ECO:0000259" key="3">
    <source>
        <dbReference type="PROSITE" id="PS51820"/>
    </source>
</evidence>
<feature type="domain" description="PA14" evidence="3">
    <location>
        <begin position="412"/>
        <end position="577"/>
    </location>
</feature>
<dbReference type="EMBL" id="RBIN01000001">
    <property type="protein sequence ID" value="RKR07565.1"/>
    <property type="molecule type" value="Genomic_DNA"/>
</dbReference>
<protein>
    <submittedName>
        <fullName evidence="4">Beta-glucosidase</fullName>
    </submittedName>
</protein>
<dbReference type="Gene3D" id="3.40.50.1700">
    <property type="entry name" value="Glycoside hydrolase family 3 C-terminal domain"/>
    <property type="match status" value="1"/>
</dbReference>
<dbReference type="InterPro" id="IPR011658">
    <property type="entry name" value="PA14_dom"/>
</dbReference>
<evidence type="ECO:0000313" key="5">
    <source>
        <dbReference type="Proteomes" id="UP000281975"/>
    </source>
</evidence>
<dbReference type="GO" id="GO:0005975">
    <property type="term" value="P:carbohydrate metabolic process"/>
    <property type="evidence" value="ECO:0007669"/>
    <property type="project" value="InterPro"/>
</dbReference>
<organism evidence="4 5">
    <name type="scientific">Kushneria sinocarnis</name>
    <dbReference type="NCBI Taxonomy" id="595502"/>
    <lineage>
        <taxon>Bacteria</taxon>
        <taxon>Pseudomonadati</taxon>
        <taxon>Pseudomonadota</taxon>
        <taxon>Gammaproteobacteria</taxon>
        <taxon>Oceanospirillales</taxon>
        <taxon>Halomonadaceae</taxon>
        <taxon>Kushneria</taxon>
    </lineage>
</organism>
<dbReference type="GO" id="GO:0004553">
    <property type="term" value="F:hydrolase activity, hydrolyzing O-glycosyl compounds"/>
    <property type="evidence" value="ECO:0007669"/>
    <property type="project" value="InterPro"/>
</dbReference>
<dbReference type="InterPro" id="IPR036881">
    <property type="entry name" value="Glyco_hydro_3_C_sf"/>
</dbReference>
<dbReference type="InterPro" id="IPR050288">
    <property type="entry name" value="Cellulose_deg_GH3"/>
</dbReference>
<keyword evidence="2" id="KW-0378">Hydrolase</keyword>
<dbReference type="PANTHER" id="PTHR42715">
    <property type="entry name" value="BETA-GLUCOSIDASE"/>
    <property type="match status" value="1"/>
</dbReference>
<dbReference type="InterPro" id="IPR036962">
    <property type="entry name" value="Glyco_hydro_3_N_sf"/>
</dbReference>
<dbReference type="InterPro" id="IPR001764">
    <property type="entry name" value="Glyco_hydro_3_N"/>
</dbReference>
<dbReference type="Proteomes" id="UP000281975">
    <property type="component" value="Unassembled WGS sequence"/>
</dbReference>
<dbReference type="Pfam" id="PF00933">
    <property type="entry name" value="Glyco_hydro_3"/>
    <property type="match status" value="1"/>
</dbReference>
<evidence type="ECO:0000256" key="1">
    <source>
        <dbReference type="ARBA" id="ARBA00005336"/>
    </source>
</evidence>
<dbReference type="Pfam" id="PF07691">
    <property type="entry name" value="PA14"/>
    <property type="match status" value="1"/>
</dbReference>
<dbReference type="InterPro" id="IPR013783">
    <property type="entry name" value="Ig-like_fold"/>
</dbReference>
<dbReference type="OrthoDB" id="9781691at2"/>
<dbReference type="SUPFAM" id="SSF52279">
    <property type="entry name" value="Beta-D-glucan exohydrolase, C-terminal domain"/>
    <property type="match status" value="1"/>
</dbReference>
<dbReference type="SMART" id="SM01217">
    <property type="entry name" value="Fn3_like"/>
    <property type="match status" value="1"/>
</dbReference>
<comment type="similarity">
    <text evidence="1">Belongs to the glycosyl hydrolase 3 family.</text>
</comment>
<sequence length="869" mass="95938">MNASQHHAMSADAAEIETRIDTLLGQMTLAEKLDYIGGELDWDVKPRESLGLPRIRGTDASLGVRFGSQPGVGYPAGQTLASSWNLDLAKRYGRALGFDTREAGFQQILGPGLNLYRMPYGGRAFEHMTGEEPMLGSVLAAAAINGIQSRGVWCSVKHLTANNQETNRFYLDEIIDERTLREHYLLAFESVVKNAHPASIMATLNRVNGDYGCENAHILSDILKGDWQYQGLVESDYNGIIDGLKAAQAGTDIDRPTGYRMNAETLMPALEDSTLEESIIDDKVRRIMRQILRFGFDEALPEGSGEIHSAESQRVALEIARQGIVLLRNEPACHRRPLLPLNRQQRIAVVGELSRNAPPTGFGSANIDPVDYTSELDGLRDLAGDGARVDFIESLALNPRNSVWFTLDDAGEEVRGLHGAYYATDDFDQAEPTFERIEPALNWDFSTNENVTDFGTTNSWNNRFDTRAGALSARFTGFIRPELEGDHVFKVRADGPIRLWVDDELILDAANELPAPTIPDPAARNARARALQAGRAYRVVLEYTRRSGFSGTLGGLQGVQMSWASLAAPAALADYDAVIVAAGNSAEYEGEAFDHDFELPEFQAELIESIASRNPHTVVVLHGGTGLAMDSWLTRVGAVLHAWYPGQHGGRALAEILYGDISPSGRLPISIERTVEDNPAHGSYPAPSEAYGDDDNAIERMVYSEGLDIGYRGYDRLQRTPLFPFGFGLSYSRFELEDFTLLDEPDGRTRAVGRITNVGDRAAAEVIQLYVGAPEHSEVERPLRVLRAFTRVMLQPGETRFLSLELHDRALARFDPDRTQWIVDAGCYPIEIGTSCRHTHTIGFIERDRERALDVHDSNPLADPATVRI</sequence>
<dbReference type="Gene3D" id="2.60.120.260">
    <property type="entry name" value="Galactose-binding domain-like"/>
    <property type="match status" value="1"/>
</dbReference>